<evidence type="ECO:0000313" key="1">
    <source>
        <dbReference type="EMBL" id="QHU12235.1"/>
    </source>
</evidence>
<organism evidence="1">
    <name type="scientific">viral metagenome</name>
    <dbReference type="NCBI Taxonomy" id="1070528"/>
    <lineage>
        <taxon>unclassified sequences</taxon>
        <taxon>metagenomes</taxon>
        <taxon>organismal metagenomes</taxon>
    </lineage>
</organism>
<protein>
    <submittedName>
        <fullName evidence="1">Uncharacterized protein</fullName>
    </submittedName>
</protein>
<accession>A0A6C0K2F5</accession>
<dbReference type="EMBL" id="MN740798">
    <property type="protein sequence ID" value="QHU12235.1"/>
    <property type="molecule type" value="Genomic_DNA"/>
</dbReference>
<reference evidence="1" key="1">
    <citation type="journal article" date="2020" name="Nature">
        <title>Giant virus diversity and host interactions through global metagenomics.</title>
        <authorList>
            <person name="Schulz F."/>
            <person name="Roux S."/>
            <person name="Paez-Espino D."/>
            <person name="Jungbluth S."/>
            <person name="Walsh D.A."/>
            <person name="Denef V.J."/>
            <person name="McMahon K.D."/>
            <person name="Konstantinidis K.T."/>
            <person name="Eloe-Fadrosh E.A."/>
            <person name="Kyrpides N.C."/>
            <person name="Woyke T."/>
        </authorList>
    </citation>
    <scope>NUCLEOTIDE SEQUENCE</scope>
    <source>
        <strain evidence="1">GVMAG-S-1101171-110</strain>
    </source>
</reference>
<proteinExistence type="predicted"/>
<name>A0A6C0K2F5_9ZZZZ</name>
<sequence>MTERRLEKRVGGENTRDPERTKLYEPFMFLHEQFGYSVKSIYRQILTESPVDLGVYPDTFPNNIAEYYWIEEGKAALKSWNAIGLLKSGLYFYYTAYCNGADGNFKNGGHMNLWMVTRYSDLIQYAMDNDTYAVYIRETTPPGNKPSFEEGVERSTLWEEQVEIIE</sequence>
<dbReference type="AlphaFoldDB" id="A0A6C0K2F5"/>